<feature type="region of interest" description="Disordered" evidence="2">
    <location>
        <begin position="705"/>
        <end position="777"/>
    </location>
</feature>
<dbReference type="AlphaFoldDB" id="A0A165GRK6"/>
<dbReference type="OMA" id="PFVHTYE"/>
<protein>
    <submittedName>
        <fullName evidence="5">Cysteine proteinase</fullName>
    </submittedName>
</protein>
<feature type="region of interest" description="Disordered" evidence="2">
    <location>
        <begin position="157"/>
        <end position="199"/>
    </location>
</feature>
<feature type="compositionally biased region" description="Low complexity" evidence="2">
    <location>
        <begin position="7"/>
        <end position="19"/>
    </location>
</feature>
<reference evidence="5 6" key="1">
    <citation type="journal article" date="2016" name="Fungal Biol.">
        <title>The genome of Xylona heveae provides a window into fungal endophytism.</title>
        <authorList>
            <person name="Gazis R."/>
            <person name="Kuo A."/>
            <person name="Riley R."/>
            <person name="LaButti K."/>
            <person name="Lipzen A."/>
            <person name="Lin J."/>
            <person name="Amirebrahimi M."/>
            <person name="Hesse C.N."/>
            <person name="Spatafora J.W."/>
            <person name="Henrissat B."/>
            <person name="Hainaut M."/>
            <person name="Grigoriev I.V."/>
            <person name="Hibbett D.S."/>
        </authorList>
    </citation>
    <scope>NUCLEOTIDE SEQUENCE [LARGE SCALE GENOMIC DNA]</scope>
    <source>
        <strain evidence="5 6">TC161</strain>
    </source>
</reference>
<dbReference type="GO" id="GO:0016579">
    <property type="term" value="P:protein deubiquitination"/>
    <property type="evidence" value="ECO:0007669"/>
    <property type="project" value="InterPro"/>
</dbReference>
<evidence type="ECO:0000256" key="2">
    <source>
        <dbReference type="SAM" id="MobiDB-lite"/>
    </source>
</evidence>
<evidence type="ECO:0000259" key="4">
    <source>
        <dbReference type="PROSITE" id="PS50235"/>
    </source>
</evidence>
<proteinExistence type="inferred from homology"/>
<feature type="compositionally biased region" description="Polar residues" evidence="2">
    <location>
        <begin position="220"/>
        <end position="231"/>
    </location>
</feature>
<feature type="compositionally biased region" description="Low complexity" evidence="2">
    <location>
        <begin position="161"/>
        <end position="182"/>
    </location>
</feature>
<dbReference type="InterPro" id="IPR036873">
    <property type="entry name" value="Rhodanese-like_dom_sf"/>
</dbReference>
<sequence length="1162" mass="127777">MSRHGGMHMSGASSSGSYDSGRRTDGTSPSSGRRPYPHVKDLVTRAVTDVNSYAPLPKLLRTAELSAKQADNLLNLERSHPDLAFAEYVRASHIISEVIPYHKDAPSLHSGQVGGSSDWAALWRLNRELIKKIDAQHTEFDAVRNIIIDDNISSGVKPTLPSVASSPSSRTVSRPSSRPQSVHGYYLNGDGAVSNSDGRASSLLQRQSIGAAAELRSGRVTPTTLSGSAMASTPPRRSPFQHEGPESLLRRSPGQNIPPPATSPAKSSTDGLAERFARLRTASSGGGPSLNGLPRKLVPGSAIAPEIPNGAPTPIVRMPSPSQFMTAPAPKYAPPSGSTTPSNDPARQSRLYGPRDPPVSHLVPPAPPKIPLNTQIPSTLPRAPSPTYSPARNLPAPSNINPPRTTARSMVSSGRRPDATALSGTTSDVDQRFGHTPPGSIRNGSVGFDPGRVPKRKPVERNSLPITLEPAITAAELREYLKYFNVLLVDLRERDEFDEGHIFATSVICIEPTALRMNMSAEDLEQSLILSPESELSLFEIRDSFDLVVYYDQSTSSADFLKSAGGHNSQTDFLKAFYSSVTDFNYDSPLKRPPKLLLGGLEAWIDLVGPRALATSETSAPGAKNGRPISRVPMAGASSNLSPKRRRIRGYDPRNVEEQQYWLEKARKESYSYEPPELSVGEEGDGSEGGFSMVHSYEEFHRRYPEASDLQQSMSSPTPAPAPYQYHSASIPRPPSRPAPAVPRTSYSGVSERTLSSQSSRPPHASPGTAPPLYNSTGGPNTFRIKLPDSGLKNYGITCYMNATLQCLSATIPLSHWLLMDKFTSALQVRNAKGTRGVLPQYLANLLKCLWSGKGLDKSLYSFREFAIHENIQWGENRQQDAKEFLDFLLDLLHEDLNIHSNRHMLRPLRDSEEERRERLSIAVASKSEWSRYAHRNCSYLSSLFAGQHASRLRCKTCNRTSTTYEAFWSISVEIPRSGTSNLQDCLRSYFQEENLTGDAAWKCPHCKCAREATKRIVITRVPQLLVVHFKRFATSMNGSTHKVHTPIDFPLHGLNLEPFAIPPATPEECQKMVSFGFDQHPEADYATNPPFLYDAYAVLKHIGSSANSGHYIAAAKDTGRGCWRVYNDTEYKDIDPKKVKESDRLQNKEAYIVFYMRSSAR</sequence>
<dbReference type="PANTHER" id="PTHR21646">
    <property type="entry name" value="UBIQUITIN CARBOXYL-TERMINAL HYDROLASE"/>
    <property type="match status" value="1"/>
</dbReference>
<gene>
    <name evidence="5" type="ORF">L228DRAFT_267906</name>
</gene>
<dbReference type="InterPro" id="IPR050185">
    <property type="entry name" value="Ub_carboxyl-term_hydrolase"/>
</dbReference>
<dbReference type="InParanoid" id="A0A165GRK6"/>
<dbReference type="PROSITE" id="PS50206">
    <property type="entry name" value="RHODANESE_3"/>
    <property type="match status" value="1"/>
</dbReference>
<organism evidence="5 6">
    <name type="scientific">Xylona heveae (strain CBS 132557 / TC161)</name>
    <dbReference type="NCBI Taxonomy" id="1328760"/>
    <lineage>
        <taxon>Eukaryota</taxon>
        <taxon>Fungi</taxon>
        <taxon>Dikarya</taxon>
        <taxon>Ascomycota</taxon>
        <taxon>Pezizomycotina</taxon>
        <taxon>Xylonomycetes</taxon>
        <taxon>Xylonales</taxon>
        <taxon>Xylonaceae</taxon>
        <taxon>Xylona</taxon>
    </lineage>
</organism>
<dbReference type="GO" id="GO:0004843">
    <property type="term" value="F:cysteine-type deubiquitinase activity"/>
    <property type="evidence" value="ECO:0007669"/>
    <property type="project" value="InterPro"/>
</dbReference>
<dbReference type="STRING" id="1328760.A0A165GRK6"/>
<feature type="compositionally biased region" description="Pro residues" evidence="2">
    <location>
        <begin position="732"/>
        <end position="741"/>
    </location>
</feature>
<dbReference type="FunCoup" id="A0A165GRK6">
    <property type="interactions" value="127"/>
</dbReference>
<evidence type="ECO:0000256" key="1">
    <source>
        <dbReference type="ARBA" id="ARBA00009085"/>
    </source>
</evidence>
<feature type="compositionally biased region" description="Polar residues" evidence="2">
    <location>
        <begin position="745"/>
        <end position="761"/>
    </location>
</feature>
<dbReference type="InterPro" id="IPR001394">
    <property type="entry name" value="Peptidase_C19_UCH"/>
</dbReference>
<feature type="region of interest" description="Disordered" evidence="2">
    <location>
        <begin position="672"/>
        <end position="692"/>
    </location>
</feature>
<name>A0A165GRK6_XYLHT</name>
<dbReference type="RefSeq" id="XP_018188062.1">
    <property type="nucleotide sequence ID" value="XM_018335046.1"/>
</dbReference>
<feature type="domain" description="USP" evidence="4">
    <location>
        <begin position="790"/>
        <end position="1159"/>
    </location>
</feature>
<dbReference type="InterPro" id="IPR038765">
    <property type="entry name" value="Papain-like_cys_pep_sf"/>
</dbReference>
<feature type="compositionally biased region" description="Polar residues" evidence="2">
    <location>
        <begin position="386"/>
        <end position="412"/>
    </location>
</feature>
<dbReference type="SUPFAM" id="SSF52821">
    <property type="entry name" value="Rhodanese/Cell cycle control phosphatase"/>
    <property type="match status" value="1"/>
</dbReference>
<feature type="region of interest" description="Disordered" evidence="2">
    <location>
        <begin position="1"/>
        <end position="39"/>
    </location>
</feature>
<feature type="compositionally biased region" description="Polar residues" evidence="2">
    <location>
        <begin position="336"/>
        <end position="346"/>
    </location>
</feature>
<dbReference type="OrthoDB" id="292964at2759"/>
<dbReference type="Pfam" id="PF00443">
    <property type="entry name" value="UCH"/>
    <property type="match status" value="1"/>
</dbReference>
<dbReference type="PANTHER" id="PTHR21646:SF23">
    <property type="entry name" value="UBIQUITIN CARBOXYL-TERMINAL HYDROLASE USP2"/>
    <property type="match status" value="1"/>
</dbReference>
<dbReference type="Gene3D" id="3.90.70.10">
    <property type="entry name" value="Cysteine proteinases"/>
    <property type="match status" value="1"/>
</dbReference>
<dbReference type="EMBL" id="KV407458">
    <property type="protein sequence ID" value="KZF22507.1"/>
    <property type="molecule type" value="Genomic_DNA"/>
</dbReference>
<comment type="similarity">
    <text evidence="1">Belongs to the peptidase C19 family.</text>
</comment>
<dbReference type="Proteomes" id="UP000076632">
    <property type="component" value="Unassembled WGS sequence"/>
</dbReference>
<dbReference type="Pfam" id="PF00581">
    <property type="entry name" value="Rhodanese"/>
    <property type="match status" value="1"/>
</dbReference>
<dbReference type="InterPro" id="IPR001763">
    <property type="entry name" value="Rhodanese-like_dom"/>
</dbReference>
<evidence type="ECO:0000313" key="5">
    <source>
        <dbReference type="EMBL" id="KZF22507.1"/>
    </source>
</evidence>
<accession>A0A165GRK6</accession>
<dbReference type="GeneID" id="28900183"/>
<dbReference type="Gene3D" id="3.40.250.10">
    <property type="entry name" value="Rhodanese-like domain"/>
    <property type="match status" value="1"/>
</dbReference>
<dbReference type="CDD" id="cd02674">
    <property type="entry name" value="Peptidase_C19R"/>
    <property type="match status" value="1"/>
</dbReference>
<dbReference type="PROSITE" id="PS50235">
    <property type="entry name" value="USP_3"/>
    <property type="match status" value="1"/>
</dbReference>
<evidence type="ECO:0000313" key="6">
    <source>
        <dbReference type="Proteomes" id="UP000076632"/>
    </source>
</evidence>
<dbReference type="SMART" id="SM00450">
    <property type="entry name" value="RHOD"/>
    <property type="match status" value="1"/>
</dbReference>
<dbReference type="CDD" id="cd00158">
    <property type="entry name" value="RHOD"/>
    <property type="match status" value="1"/>
</dbReference>
<dbReference type="InterPro" id="IPR028889">
    <property type="entry name" value="USP"/>
</dbReference>
<evidence type="ECO:0000259" key="3">
    <source>
        <dbReference type="PROSITE" id="PS50206"/>
    </source>
</evidence>
<dbReference type="SUPFAM" id="SSF54001">
    <property type="entry name" value="Cysteine proteinases"/>
    <property type="match status" value="1"/>
</dbReference>
<keyword evidence="6" id="KW-1185">Reference proteome</keyword>
<feature type="domain" description="Rhodanese" evidence="3">
    <location>
        <begin position="482"/>
        <end position="613"/>
    </location>
</feature>
<feature type="region of interest" description="Disordered" evidence="2">
    <location>
        <begin position="214"/>
        <end position="456"/>
    </location>
</feature>
<feature type="region of interest" description="Disordered" evidence="2">
    <location>
        <begin position="615"/>
        <end position="653"/>
    </location>
</feature>